<evidence type="ECO:0000313" key="5">
    <source>
        <dbReference type="Proteomes" id="UP000593572"/>
    </source>
</evidence>
<dbReference type="GO" id="GO:0080043">
    <property type="term" value="F:quercetin 3-O-glucosyltransferase activity"/>
    <property type="evidence" value="ECO:0007669"/>
    <property type="project" value="TreeGrafter"/>
</dbReference>
<dbReference type="PANTHER" id="PTHR11926">
    <property type="entry name" value="GLUCOSYL/GLUCURONOSYL TRANSFERASES"/>
    <property type="match status" value="1"/>
</dbReference>
<reference evidence="4 5" key="1">
    <citation type="journal article" date="2019" name="Genome Biol. Evol.">
        <title>Insights into the evolution of the New World diploid cottons (Gossypium, subgenus Houzingenia) based on genome sequencing.</title>
        <authorList>
            <person name="Grover C.E."/>
            <person name="Arick M.A. 2nd"/>
            <person name="Thrash A."/>
            <person name="Conover J.L."/>
            <person name="Sanders W.S."/>
            <person name="Peterson D.G."/>
            <person name="Frelichowski J.E."/>
            <person name="Scheffler J.A."/>
            <person name="Scheffler B.E."/>
            <person name="Wendel J.F."/>
        </authorList>
    </citation>
    <scope>NUCLEOTIDE SEQUENCE [LARGE SCALE GENOMIC DNA]</scope>
    <source>
        <strain evidence="4">157</strain>
        <tissue evidence="4">Leaf</tissue>
    </source>
</reference>
<accession>A0A7J8MK95</accession>
<evidence type="ECO:0000256" key="2">
    <source>
        <dbReference type="ARBA" id="ARBA00022676"/>
    </source>
</evidence>
<sequence length="590" mass="66740">MEGSSKLAVVYGIRPWILPAWYNILVIFVVTEEWFSFIESEPSYILAWAPHLPANYFPDFFEQVLRKMEAPLEQLIDGLEIHMLFGFCYECPIGWESLRISGVRYFWFARKDTLLVSKMNVISLNQPEKLQAMESPRSICHVVAVPYPGRGHVNPMMNLCKLLCSKTPNLVISFVVTEEWLGFISSDDKPVNVRFRTIPNVIPSELDRANNFPAFIAAVLTKMEAPFEELLDRLELPVAAIIADTYVAWTVQVGQRRNIPVASLWTMSASVFSIFHHFNLLVQNHHFPADLSEQGNDRVDYIPGLTPICLSDLPTILNGSDRQVLHYVLDCVSSVPKAQYLLFTTVYELEFQVIDVFKANLPFPVYAIGPSIPYLDLKQPCSTTSLNGPGYLQWLDLQPRGSVLYVSLGSFLSVSAAQMDEIVAGVQDSGVRYLWVYRGDSSRFKDCCGSQGVVVPWCDQLRVLCHSSVGGFWTHCGFNSTLEAVYAGVPMLTFPIFMDQNPNSKQIVEDWKVGWRVKKNKVGEGEHLVSREEIAELVRRFLDFESMEQMEMRQRAGKVGETCQTAIAKGGSTDVNLDAFIKDISERHHH</sequence>
<dbReference type="EMBL" id="JABEZX010000009">
    <property type="protein sequence ID" value="MBA0565161.1"/>
    <property type="molecule type" value="Genomic_DNA"/>
</dbReference>
<organism evidence="4 5">
    <name type="scientific">Gossypium lobatum</name>
    <dbReference type="NCBI Taxonomy" id="34289"/>
    <lineage>
        <taxon>Eukaryota</taxon>
        <taxon>Viridiplantae</taxon>
        <taxon>Streptophyta</taxon>
        <taxon>Embryophyta</taxon>
        <taxon>Tracheophyta</taxon>
        <taxon>Spermatophyta</taxon>
        <taxon>Magnoliopsida</taxon>
        <taxon>eudicotyledons</taxon>
        <taxon>Gunneridae</taxon>
        <taxon>Pentapetalae</taxon>
        <taxon>rosids</taxon>
        <taxon>malvids</taxon>
        <taxon>Malvales</taxon>
        <taxon>Malvaceae</taxon>
        <taxon>Malvoideae</taxon>
        <taxon>Gossypium</taxon>
    </lineage>
</organism>
<evidence type="ECO:0000313" key="4">
    <source>
        <dbReference type="EMBL" id="MBA0565161.1"/>
    </source>
</evidence>
<protein>
    <submittedName>
        <fullName evidence="4">Uncharacterized protein</fullName>
    </submittedName>
</protein>
<dbReference type="Gene3D" id="3.40.50.2000">
    <property type="entry name" value="Glycogen Phosphorylase B"/>
    <property type="match status" value="2"/>
</dbReference>
<dbReference type="Proteomes" id="UP000593572">
    <property type="component" value="Unassembled WGS sequence"/>
</dbReference>
<proteinExistence type="inferred from homology"/>
<dbReference type="FunFam" id="3.40.50.2000:FF:000152">
    <property type="entry name" value="Glycosyltransferase"/>
    <property type="match status" value="1"/>
</dbReference>
<dbReference type="InterPro" id="IPR002213">
    <property type="entry name" value="UDP_glucos_trans"/>
</dbReference>
<comment type="caution">
    <text evidence="4">The sequence shown here is derived from an EMBL/GenBank/DDBJ whole genome shotgun (WGS) entry which is preliminary data.</text>
</comment>
<dbReference type="FunFam" id="3.40.50.2000:FF:000138">
    <property type="entry name" value="Glycosyltransferase"/>
    <property type="match status" value="1"/>
</dbReference>
<evidence type="ECO:0000256" key="1">
    <source>
        <dbReference type="ARBA" id="ARBA00009995"/>
    </source>
</evidence>
<dbReference type="AlphaFoldDB" id="A0A7J8MK95"/>
<dbReference type="Pfam" id="PF00201">
    <property type="entry name" value="UDPGT"/>
    <property type="match status" value="1"/>
</dbReference>
<keyword evidence="2" id="KW-0328">Glycosyltransferase</keyword>
<evidence type="ECO:0000256" key="3">
    <source>
        <dbReference type="ARBA" id="ARBA00022679"/>
    </source>
</evidence>
<gene>
    <name evidence="4" type="ORF">Golob_010052</name>
</gene>
<keyword evidence="3" id="KW-0808">Transferase</keyword>
<comment type="similarity">
    <text evidence="1">Belongs to the UDP-glycosyltransferase family.</text>
</comment>
<name>A0A7J8MK95_9ROSI</name>
<dbReference type="GO" id="GO:0080044">
    <property type="term" value="F:quercetin 7-O-glucosyltransferase activity"/>
    <property type="evidence" value="ECO:0007669"/>
    <property type="project" value="TreeGrafter"/>
</dbReference>
<dbReference type="SUPFAM" id="SSF53756">
    <property type="entry name" value="UDP-Glycosyltransferase/glycogen phosphorylase"/>
    <property type="match status" value="1"/>
</dbReference>
<dbReference type="CDD" id="cd03784">
    <property type="entry name" value="GT1_Gtf-like"/>
    <property type="match status" value="1"/>
</dbReference>
<dbReference type="PANTHER" id="PTHR11926:SF774">
    <property type="entry name" value="UDP-GLYCOSYLTRANSFERASE 85A1-RELATED"/>
    <property type="match status" value="1"/>
</dbReference>
<keyword evidence="5" id="KW-1185">Reference proteome</keyword>